<dbReference type="RefSeq" id="WP_139382065.1">
    <property type="nucleotide sequence ID" value="NZ_CP133568.1"/>
</dbReference>
<evidence type="ECO:0000313" key="4">
    <source>
        <dbReference type="Proteomes" id="UP001229313"/>
    </source>
</evidence>
<evidence type="ECO:0000256" key="2">
    <source>
        <dbReference type="SAM" id="SignalP"/>
    </source>
</evidence>
<dbReference type="EMBL" id="CP133568">
    <property type="protein sequence ID" value="WMT03068.1"/>
    <property type="molecule type" value="Genomic_DNA"/>
</dbReference>
<name>A0ABY9P7M6_9GAMM</name>
<accession>A0ABY9P7M6</accession>
<dbReference type="Proteomes" id="UP001229313">
    <property type="component" value="Chromosome"/>
</dbReference>
<dbReference type="PROSITE" id="PS51257">
    <property type="entry name" value="PROKAR_LIPOPROTEIN"/>
    <property type="match status" value="1"/>
</dbReference>
<evidence type="ECO:0000256" key="1">
    <source>
        <dbReference type="SAM" id="MobiDB-lite"/>
    </source>
</evidence>
<protein>
    <submittedName>
        <fullName evidence="3">Uncharacterized protein</fullName>
    </submittedName>
</protein>
<feature type="compositionally biased region" description="Low complexity" evidence="1">
    <location>
        <begin position="219"/>
        <end position="229"/>
    </location>
</feature>
<keyword evidence="4" id="KW-1185">Reference proteome</keyword>
<feature type="region of interest" description="Disordered" evidence="1">
    <location>
        <begin position="203"/>
        <end position="239"/>
    </location>
</feature>
<organism evidence="3 4">
    <name type="scientific">Lysobacter yananisis</name>
    <dbReference type="NCBI Taxonomy" id="1003114"/>
    <lineage>
        <taxon>Bacteria</taxon>
        <taxon>Pseudomonadati</taxon>
        <taxon>Pseudomonadota</taxon>
        <taxon>Gammaproteobacteria</taxon>
        <taxon>Lysobacterales</taxon>
        <taxon>Lysobacteraceae</taxon>
        <taxon>Lysobacter</taxon>
    </lineage>
</organism>
<evidence type="ECO:0000313" key="3">
    <source>
        <dbReference type="EMBL" id="WMT03068.1"/>
    </source>
</evidence>
<reference evidence="3 4" key="1">
    <citation type="submission" date="2023-08" db="EMBL/GenBank/DDBJ databases">
        <title>The whole genome sequence of Lysobacter yananisis.</title>
        <authorList>
            <person name="Sun H."/>
        </authorList>
    </citation>
    <scope>NUCLEOTIDE SEQUENCE [LARGE SCALE GENOMIC DNA]</scope>
    <source>
        <strain evidence="3 4">SNNU513</strain>
    </source>
</reference>
<gene>
    <name evidence="3" type="ORF">RDV84_24455</name>
</gene>
<proteinExistence type="predicted"/>
<feature type="signal peptide" evidence="2">
    <location>
        <begin position="1"/>
        <end position="27"/>
    </location>
</feature>
<keyword evidence="2" id="KW-0732">Signal</keyword>
<feature type="chain" id="PRO_5047510239" evidence="2">
    <location>
        <begin position="28"/>
        <end position="239"/>
    </location>
</feature>
<sequence>MQATTRVWLAVLAAVLACATWPAPAGATATVVAVAIEAPAAAMTEAAKAEVAKAGPDESAVDAVAPAAATGAIPADTAIWLETMQPLSSATLKRGESFALRVAEPVMVDGVVVVPAGTACHGEVIHADRSRGGGRAGELLLAARYIELDGRRVGLRGFRIAATGQQKMGATMTVALVGGPLAFFVRGTEIEIPAGTRAQARVAGAAAAPAVSPPPAPPAQNISQPSASAERSISGEVVQ</sequence>